<comment type="similarity">
    <text evidence="1">Belongs to the actin family.</text>
</comment>
<gene>
    <name evidence="3" type="ORF">AMSG_06752</name>
</gene>
<dbReference type="Gene3D" id="3.30.420.40">
    <property type="match status" value="4"/>
</dbReference>
<reference evidence="3 4" key="1">
    <citation type="submission" date="2010-05" db="EMBL/GenBank/DDBJ databases">
        <title>The Genome Sequence of Thecamonas trahens ATCC 50062.</title>
        <authorList>
            <consortium name="The Broad Institute Genome Sequencing Platform"/>
            <person name="Russ C."/>
            <person name="Cuomo C."/>
            <person name="Shea T."/>
            <person name="Young S.K."/>
            <person name="Zeng Q."/>
            <person name="Koehrsen M."/>
            <person name="Haas B."/>
            <person name="Borodovsky M."/>
            <person name="Guigo R."/>
            <person name="Alvarado L."/>
            <person name="Berlin A."/>
            <person name="Bochicchio J."/>
            <person name="Borenstein D."/>
            <person name="Chapman S."/>
            <person name="Chen Z."/>
            <person name="Freedman E."/>
            <person name="Gellesch M."/>
            <person name="Goldberg J."/>
            <person name="Griggs A."/>
            <person name="Gujja S."/>
            <person name="Heilman E."/>
            <person name="Heiman D."/>
            <person name="Hepburn T."/>
            <person name="Howarth C."/>
            <person name="Jen D."/>
            <person name="Larson L."/>
            <person name="Mehta T."/>
            <person name="Park D."/>
            <person name="Pearson M."/>
            <person name="Roberts A."/>
            <person name="Saif S."/>
            <person name="Shenoy N."/>
            <person name="Sisk P."/>
            <person name="Stolte C."/>
            <person name="Sykes S."/>
            <person name="Thomson T."/>
            <person name="Walk T."/>
            <person name="White J."/>
            <person name="Yandava C."/>
            <person name="Burger G."/>
            <person name="Gray M.W."/>
            <person name="Holland P.W.H."/>
            <person name="King N."/>
            <person name="Lang F.B.F."/>
            <person name="Roger A.J."/>
            <person name="Ruiz-Trillo I."/>
            <person name="Lander E."/>
            <person name="Nusbaum C."/>
        </authorList>
    </citation>
    <scope>NUCLEOTIDE SEQUENCE [LARGE SCALE GENOMIC DNA]</scope>
    <source>
        <strain evidence="3 4">ATCC 50062</strain>
    </source>
</reference>
<dbReference type="eggNOG" id="KOG0679">
    <property type="taxonomic scope" value="Eukaryota"/>
</dbReference>
<dbReference type="SMART" id="SM00268">
    <property type="entry name" value="ACTIN"/>
    <property type="match status" value="1"/>
</dbReference>
<sequence length="499" mass="53613">MFGGDEVAALVLDIGSSTTRIGFAGEDTPKSVMPSCVGARVEPAKASGAVGSSASANEAAMDLEDPVHHSGAGKSRYIVGSGALCVSRPHVELTPIMHHGLITDWEGTQAILNHAFTSVLQVDPSQHPLLFTESVFNTRSAREKLTELAFETYGAPAYFVAKDAVLSTYAVGKPSGVVLSSGGSVTTASVVSDGYVLQKTVVRNHAIGGNSLNKVLHHLVEAAGGRVTPRHGFKLVTDDEGNTTVEYTDDIRVTHSYDSFTRSALLDDIKRSVCAFAPADAFGASTGSVPVVPYELPDRTVLDLGPERFLVPEVLFRPRWFYEDRFRPHATASEPVAMDTGEDSVAAASRLPAAPPLTPDDSIRKPEWLSKPGTRYNDADPISGDLGHRDDSLGVHEMVYKSVSLADVDLRRDLFGSVIVTGGNTLFPDFTPRLRKHLAPLLPQTFKVKVSSINTPTEQRFAPWIGGSIMASLGSFHSLWISKQEYEEHGAALVHKKCP</sequence>
<dbReference type="InterPro" id="IPR004001">
    <property type="entry name" value="Actin_CS"/>
</dbReference>
<dbReference type="InterPro" id="IPR004000">
    <property type="entry name" value="Actin"/>
</dbReference>
<dbReference type="AlphaFoldDB" id="A0A0L0DET6"/>
<dbReference type="FunFam" id="3.30.420.40:FF:000058">
    <property type="entry name" value="Putative actin-related protein 5"/>
    <property type="match status" value="1"/>
</dbReference>
<name>A0A0L0DET6_THETB</name>
<feature type="region of interest" description="Disordered" evidence="2">
    <location>
        <begin position="352"/>
        <end position="383"/>
    </location>
</feature>
<dbReference type="CDD" id="cd13395">
    <property type="entry name" value="ASKHA_NBD_Arp4_ACTL6-like"/>
    <property type="match status" value="1"/>
</dbReference>
<dbReference type="Proteomes" id="UP000054408">
    <property type="component" value="Unassembled WGS sequence"/>
</dbReference>
<proteinExistence type="inferred from homology"/>
<dbReference type="InterPro" id="IPR043129">
    <property type="entry name" value="ATPase_NBD"/>
</dbReference>
<evidence type="ECO:0000313" key="4">
    <source>
        <dbReference type="Proteomes" id="UP000054408"/>
    </source>
</evidence>
<dbReference type="STRING" id="461836.A0A0L0DET6"/>
<dbReference type="EMBL" id="GL349462">
    <property type="protein sequence ID" value="KNC50847.1"/>
    <property type="molecule type" value="Genomic_DNA"/>
</dbReference>
<dbReference type="RefSeq" id="XP_013756800.1">
    <property type="nucleotide sequence ID" value="XM_013901346.1"/>
</dbReference>
<dbReference type="GeneID" id="25565835"/>
<dbReference type="Pfam" id="PF00022">
    <property type="entry name" value="Actin"/>
    <property type="match status" value="1"/>
</dbReference>
<accession>A0A0L0DET6</accession>
<dbReference type="OrthoDB" id="5132116at2759"/>
<dbReference type="Gene3D" id="3.90.640.10">
    <property type="entry name" value="Actin, Chain A, domain 4"/>
    <property type="match status" value="1"/>
</dbReference>
<dbReference type="FunFam" id="3.30.420.40:FF:000050">
    <property type="entry name" value="Actin, alpha skeletal muscle"/>
    <property type="match status" value="1"/>
</dbReference>
<protein>
    <submittedName>
        <fullName evidence="3">Actin superfamily protein</fullName>
    </submittedName>
</protein>
<dbReference type="SUPFAM" id="SSF53067">
    <property type="entry name" value="Actin-like ATPase domain"/>
    <property type="match status" value="2"/>
</dbReference>
<dbReference type="PROSITE" id="PS00432">
    <property type="entry name" value="ACTINS_2"/>
    <property type="match status" value="1"/>
</dbReference>
<organism evidence="3 4">
    <name type="scientific">Thecamonas trahens ATCC 50062</name>
    <dbReference type="NCBI Taxonomy" id="461836"/>
    <lineage>
        <taxon>Eukaryota</taxon>
        <taxon>Apusozoa</taxon>
        <taxon>Apusomonadida</taxon>
        <taxon>Apusomonadidae</taxon>
        <taxon>Thecamonas</taxon>
    </lineage>
</organism>
<keyword evidence="4" id="KW-1185">Reference proteome</keyword>
<evidence type="ECO:0000256" key="2">
    <source>
        <dbReference type="SAM" id="MobiDB-lite"/>
    </source>
</evidence>
<dbReference type="PANTHER" id="PTHR11937">
    <property type="entry name" value="ACTIN"/>
    <property type="match status" value="1"/>
</dbReference>
<evidence type="ECO:0000313" key="3">
    <source>
        <dbReference type="EMBL" id="KNC50847.1"/>
    </source>
</evidence>
<evidence type="ECO:0000256" key="1">
    <source>
        <dbReference type="RuleBase" id="RU000487"/>
    </source>
</evidence>